<proteinExistence type="predicted"/>
<comment type="caution">
    <text evidence="1">The sequence shown here is derived from an EMBL/GenBank/DDBJ whole genome shotgun (WGS) entry which is preliminary data.</text>
</comment>
<accession>A0A2M8PGC1</accession>
<organism evidence="1 2">
    <name type="scientific">Candidatus Thermofonsia Clade 1 bacterium</name>
    <dbReference type="NCBI Taxonomy" id="2364210"/>
    <lineage>
        <taxon>Bacteria</taxon>
        <taxon>Bacillati</taxon>
        <taxon>Chloroflexota</taxon>
        <taxon>Candidatus Thermofontia</taxon>
        <taxon>Candidatus Thermofonsia Clade 1</taxon>
    </lineage>
</organism>
<evidence type="ECO:0000313" key="1">
    <source>
        <dbReference type="EMBL" id="PJF36584.1"/>
    </source>
</evidence>
<gene>
    <name evidence="1" type="ORF">CUN49_04635</name>
</gene>
<dbReference type="EMBL" id="PGTM01000043">
    <property type="protein sequence ID" value="PJF36584.1"/>
    <property type="molecule type" value="Genomic_DNA"/>
</dbReference>
<evidence type="ECO:0000313" key="2">
    <source>
        <dbReference type="Proteomes" id="UP000229681"/>
    </source>
</evidence>
<dbReference type="AlphaFoldDB" id="A0A2M8PGC1"/>
<name>A0A2M8PGC1_9CHLR</name>
<protein>
    <submittedName>
        <fullName evidence="1">Uncharacterized protein</fullName>
    </submittedName>
</protein>
<sequence>MFLKRIWVEQASAEGFNPYQDSADVIVETHDGQTWLAHFVTIPFLQRQMHVSREVAEGEAQLLPVSFITLETPHVLVENLLIETIEDTIENLITLGTFESVFVPYFTPDLLPEDDAVLSQ</sequence>
<dbReference type="Proteomes" id="UP000229681">
    <property type="component" value="Unassembled WGS sequence"/>
</dbReference>
<reference evidence="1 2" key="1">
    <citation type="submission" date="2017-11" db="EMBL/GenBank/DDBJ databases">
        <title>Evolution of Phototrophy in the Chloroflexi Phylum Driven by Horizontal Gene Transfer.</title>
        <authorList>
            <person name="Ward L.M."/>
            <person name="Hemp J."/>
            <person name="Shih P.M."/>
            <person name="Mcglynn S.E."/>
            <person name="Fischer W."/>
        </authorList>
    </citation>
    <scope>NUCLEOTIDE SEQUENCE [LARGE SCALE GENOMIC DNA]</scope>
    <source>
        <strain evidence="1">JP3_13</strain>
    </source>
</reference>